<feature type="region of interest" description="Disordered" evidence="1">
    <location>
        <begin position="1"/>
        <end position="45"/>
    </location>
</feature>
<keyword evidence="3" id="KW-1185">Reference proteome</keyword>
<organism evidence="2 3">
    <name type="scientific">Eufriesea mexicana</name>
    <dbReference type="NCBI Taxonomy" id="516756"/>
    <lineage>
        <taxon>Eukaryota</taxon>
        <taxon>Metazoa</taxon>
        <taxon>Ecdysozoa</taxon>
        <taxon>Arthropoda</taxon>
        <taxon>Hexapoda</taxon>
        <taxon>Insecta</taxon>
        <taxon>Pterygota</taxon>
        <taxon>Neoptera</taxon>
        <taxon>Endopterygota</taxon>
        <taxon>Hymenoptera</taxon>
        <taxon>Apocrita</taxon>
        <taxon>Aculeata</taxon>
        <taxon>Apoidea</taxon>
        <taxon>Anthophila</taxon>
        <taxon>Apidae</taxon>
        <taxon>Eufriesea</taxon>
    </lineage>
</organism>
<dbReference type="AlphaFoldDB" id="A0A310SSL8"/>
<proteinExistence type="predicted"/>
<evidence type="ECO:0000313" key="2">
    <source>
        <dbReference type="EMBL" id="OAD58988.1"/>
    </source>
</evidence>
<evidence type="ECO:0000313" key="3">
    <source>
        <dbReference type="Proteomes" id="UP000250275"/>
    </source>
</evidence>
<gene>
    <name evidence="2" type="ORF">WN48_09948</name>
</gene>
<reference evidence="2 3" key="1">
    <citation type="submission" date="2015-07" db="EMBL/GenBank/DDBJ databases">
        <title>The genome of Eufriesea mexicana.</title>
        <authorList>
            <person name="Pan H."/>
            <person name="Kapheim K."/>
        </authorList>
    </citation>
    <scope>NUCLEOTIDE SEQUENCE [LARGE SCALE GENOMIC DNA]</scope>
    <source>
        <strain evidence="2">0111107269</strain>
        <tissue evidence="2">Whole body</tissue>
    </source>
</reference>
<protein>
    <submittedName>
        <fullName evidence="2">Uncharacterized protein</fullName>
    </submittedName>
</protein>
<dbReference type="Proteomes" id="UP000250275">
    <property type="component" value="Unassembled WGS sequence"/>
</dbReference>
<evidence type="ECO:0000256" key="1">
    <source>
        <dbReference type="SAM" id="MobiDB-lite"/>
    </source>
</evidence>
<accession>A0A310SSL8</accession>
<name>A0A310SSL8_9HYME</name>
<sequence length="118" mass="13225">METRNKVKNETNVSLAEKFRTGRKSRAARVHQSSSGHGPLVRSPRRADTHWLEAAVHTPRKNNLSSDDGFTPRERSRYVPLGFQALSRKAARHQPTILPLSRAMPLCCSPLCPLPVTM</sequence>
<dbReference type="EMBL" id="KQ760801">
    <property type="protein sequence ID" value="OAD58988.1"/>
    <property type="molecule type" value="Genomic_DNA"/>
</dbReference>